<evidence type="ECO:0000313" key="2">
    <source>
        <dbReference type="Proteomes" id="UP000887578"/>
    </source>
</evidence>
<organism evidence="2 3">
    <name type="scientific">Panagrolaimus davidi</name>
    <dbReference type="NCBI Taxonomy" id="227884"/>
    <lineage>
        <taxon>Eukaryota</taxon>
        <taxon>Metazoa</taxon>
        <taxon>Ecdysozoa</taxon>
        <taxon>Nematoda</taxon>
        <taxon>Chromadorea</taxon>
        <taxon>Rhabditida</taxon>
        <taxon>Tylenchina</taxon>
        <taxon>Panagrolaimomorpha</taxon>
        <taxon>Panagrolaimoidea</taxon>
        <taxon>Panagrolaimidae</taxon>
        <taxon>Panagrolaimus</taxon>
    </lineage>
</organism>
<name>A0A914QE41_9BILA</name>
<keyword evidence="1" id="KW-0812">Transmembrane</keyword>
<sequence>MFTNAFLLYSIKYKSDKGMEAYKKVLYLGTGFDFFSAFWCFFFQPDMGHEGYLFIAVNRTILGYLPSPWTIWVFQIFLFNDYFALVHPLIQFIYRYLLVCWKITLNKWQFFVIILLGAAIVAAYPGNLIFDYLIKRTESDNDYKHFFKGTEWDLNGTIPDIGVIPLVSQALKIHWLSKVSDIDVYW</sequence>
<feature type="transmembrane region" description="Helical" evidence="1">
    <location>
        <begin position="72"/>
        <end position="98"/>
    </location>
</feature>
<dbReference type="AlphaFoldDB" id="A0A914QE41"/>
<evidence type="ECO:0000313" key="3">
    <source>
        <dbReference type="WBParaSite" id="PDA_v2.g27639.t1"/>
    </source>
</evidence>
<protein>
    <submittedName>
        <fullName evidence="3">Uncharacterized protein</fullName>
    </submittedName>
</protein>
<reference evidence="3" key="1">
    <citation type="submission" date="2022-11" db="UniProtKB">
        <authorList>
            <consortium name="WormBaseParasite"/>
        </authorList>
    </citation>
    <scope>IDENTIFICATION</scope>
</reference>
<dbReference type="WBParaSite" id="PDA_v2.g27639.t1">
    <property type="protein sequence ID" value="PDA_v2.g27639.t1"/>
    <property type="gene ID" value="PDA_v2.g27639"/>
</dbReference>
<keyword evidence="1" id="KW-0472">Membrane</keyword>
<proteinExistence type="predicted"/>
<feature type="transmembrane region" description="Helical" evidence="1">
    <location>
        <begin position="110"/>
        <end position="130"/>
    </location>
</feature>
<keyword evidence="2" id="KW-1185">Reference proteome</keyword>
<keyword evidence="1" id="KW-1133">Transmembrane helix</keyword>
<dbReference type="InterPro" id="IPR019428">
    <property type="entry name" value="7TM_GPCR_serpentine_rcpt_Str"/>
</dbReference>
<dbReference type="Proteomes" id="UP000887578">
    <property type="component" value="Unplaced"/>
</dbReference>
<evidence type="ECO:0000256" key="1">
    <source>
        <dbReference type="SAM" id="Phobius"/>
    </source>
</evidence>
<dbReference type="Pfam" id="PF10326">
    <property type="entry name" value="7TM_GPCR_Str"/>
    <property type="match status" value="1"/>
</dbReference>
<accession>A0A914QE41</accession>
<feature type="transmembrane region" description="Helical" evidence="1">
    <location>
        <begin position="25"/>
        <end position="44"/>
    </location>
</feature>